<sequence>MQNEEVRIDVTTLDGTPMSADAATEPVGSALRIARAFVATTTNDETGIETTLEAHYSPDEGQYVVMTLVSRAIRPDFDRRALRHIAAQAIVQAAVPHCIAVRMDGSDGGEWTTVADLTAGEGRIIPQWMASAVVKRGMKDERMEVIEILYGAAALADLPPTKAVQVELDVPHRTASDWIAKARAAGRLKGMNYTQGRPRRTDDA</sequence>
<reference evidence="1" key="1">
    <citation type="journal article" date="2014" name="Int. J. Syst. Evol. Microbiol.">
        <title>Complete genome sequence of Corynebacterium casei LMG S-19264T (=DSM 44701T), isolated from a smear-ripened cheese.</title>
        <authorList>
            <consortium name="US DOE Joint Genome Institute (JGI-PGF)"/>
            <person name="Walter F."/>
            <person name="Albersmeier A."/>
            <person name="Kalinowski J."/>
            <person name="Ruckert C."/>
        </authorList>
    </citation>
    <scope>NUCLEOTIDE SEQUENCE</scope>
    <source>
        <strain evidence="1">VKM Ac-1447</strain>
    </source>
</reference>
<accession>A0A9W6M497</accession>
<dbReference type="AlphaFoldDB" id="A0A9W6M497"/>
<comment type="caution">
    <text evidence="1">The sequence shown here is derived from an EMBL/GenBank/DDBJ whole genome shotgun (WGS) entry which is preliminary data.</text>
</comment>
<reference evidence="1" key="2">
    <citation type="submission" date="2023-01" db="EMBL/GenBank/DDBJ databases">
        <authorList>
            <person name="Sun Q."/>
            <person name="Evtushenko L."/>
        </authorList>
    </citation>
    <scope>NUCLEOTIDE SEQUENCE</scope>
    <source>
        <strain evidence="1">VKM Ac-1447</strain>
    </source>
</reference>
<protein>
    <submittedName>
        <fullName evidence="1">Uncharacterized protein</fullName>
    </submittedName>
</protein>
<keyword evidence="2" id="KW-1185">Reference proteome</keyword>
<proteinExistence type="predicted"/>
<organism evidence="1 2">
    <name type="scientific">Microbacterium imperiale</name>
    <dbReference type="NCBI Taxonomy" id="33884"/>
    <lineage>
        <taxon>Bacteria</taxon>
        <taxon>Bacillati</taxon>
        <taxon>Actinomycetota</taxon>
        <taxon>Actinomycetes</taxon>
        <taxon>Micrococcales</taxon>
        <taxon>Microbacteriaceae</taxon>
        <taxon>Microbacterium</taxon>
    </lineage>
</organism>
<evidence type="ECO:0000313" key="1">
    <source>
        <dbReference type="EMBL" id="GLJ80821.1"/>
    </source>
</evidence>
<gene>
    <name evidence="1" type="ORF">GCM10017586_25040</name>
</gene>
<dbReference type="EMBL" id="BSEO01000014">
    <property type="protein sequence ID" value="GLJ80821.1"/>
    <property type="molecule type" value="Genomic_DNA"/>
</dbReference>
<evidence type="ECO:0000313" key="2">
    <source>
        <dbReference type="Proteomes" id="UP001142317"/>
    </source>
</evidence>
<name>A0A9W6M497_9MICO</name>
<dbReference type="Proteomes" id="UP001142317">
    <property type="component" value="Unassembled WGS sequence"/>
</dbReference>